<dbReference type="InterPro" id="IPR013805">
    <property type="entry name" value="GrpE_CC"/>
</dbReference>
<dbReference type="RefSeq" id="WP_079422448.1">
    <property type="nucleotide sequence ID" value="NZ_MZGV01000007.1"/>
</dbReference>
<evidence type="ECO:0000256" key="3">
    <source>
        <dbReference type="ARBA" id="ARBA00011738"/>
    </source>
</evidence>
<keyword evidence="4 10" id="KW-0963">Cytoplasm</keyword>
<dbReference type="NCBIfam" id="NF010738">
    <property type="entry name" value="PRK14140.1"/>
    <property type="match status" value="1"/>
</dbReference>
<dbReference type="PRINTS" id="PR00773">
    <property type="entry name" value="GRPEPROTEIN"/>
</dbReference>
<dbReference type="PANTHER" id="PTHR21237:SF23">
    <property type="entry name" value="GRPE PROTEIN HOMOLOG, MITOCHONDRIAL"/>
    <property type="match status" value="1"/>
</dbReference>
<dbReference type="GO" id="GO:0000774">
    <property type="term" value="F:adenyl-nucleotide exchange factor activity"/>
    <property type="evidence" value="ECO:0007669"/>
    <property type="project" value="InterPro"/>
</dbReference>
<evidence type="ECO:0000256" key="5">
    <source>
        <dbReference type="ARBA" id="ARBA00023016"/>
    </source>
</evidence>
<evidence type="ECO:0000256" key="14">
    <source>
        <dbReference type="SAM" id="MobiDB-lite"/>
    </source>
</evidence>
<dbReference type="HAMAP" id="MF_01151">
    <property type="entry name" value="GrpE"/>
    <property type="match status" value="1"/>
</dbReference>
<evidence type="ECO:0000256" key="11">
    <source>
        <dbReference type="RuleBase" id="RU000639"/>
    </source>
</evidence>
<comment type="function">
    <text evidence="7 10 11">Participates actively in the response to hyperosmotic and heat shock by preventing the aggregation of stress-denatured proteins, in association with DnaK and GrpE. It is the nucleotide exchange factor for DnaK and may function as a thermosensor. Unfolded proteins bind initially to DnaJ; upon interaction with the DnaJ-bound protein, DnaK hydrolyzes its bound ATP, resulting in the formation of a stable complex. GrpE releases ADP from DnaK; ATP binding to DnaK triggers the release of the substrate protein, thus completing the reaction cycle. Several rounds of ATP-dependent interactions between DnaJ, DnaK and GrpE are required for fully efficient folding.</text>
</comment>
<feature type="compositionally biased region" description="Basic and acidic residues" evidence="14">
    <location>
        <begin position="40"/>
        <end position="52"/>
    </location>
</feature>
<evidence type="ECO:0000313" key="15">
    <source>
        <dbReference type="EMBL" id="OPJ63841.1"/>
    </source>
</evidence>
<evidence type="ECO:0000313" key="16">
    <source>
        <dbReference type="Proteomes" id="UP000190080"/>
    </source>
</evidence>
<dbReference type="PROSITE" id="PS01071">
    <property type="entry name" value="GRPE"/>
    <property type="match status" value="1"/>
</dbReference>
<dbReference type="STRING" id="1450648.CLORY_10250"/>
<keyword evidence="5 10" id="KW-0346">Stress response</keyword>
<dbReference type="AlphaFoldDB" id="A0A1V4IUX9"/>
<dbReference type="Proteomes" id="UP000190080">
    <property type="component" value="Unassembled WGS sequence"/>
</dbReference>
<feature type="region of interest" description="Disordered" evidence="14">
    <location>
        <begin position="22"/>
        <end position="62"/>
    </location>
</feature>
<comment type="subunit">
    <text evidence="3 10">Homodimer.</text>
</comment>
<dbReference type="InterPro" id="IPR000740">
    <property type="entry name" value="GrpE"/>
</dbReference>
<dbReference type="Pfam" id="PF01025">
    <property type="entry name" value="GrpE"/>
    <property type="match status" value="1"/>
</dbReference>
<dbReference type="EMBL" id="MZGV01000007">
    <property type="protein sequence ID" value="OPJ63841.1"/>
    <property type="molecule type" value="Genomic_DNA"/>
</dbReference>
<evidence type="ECO:0000256" key="2">
    <source>
        <dbReference type="ARBA" id="ARBA00009054"/>
    </source>
</evidence>
<keyword evidence="16" id="KW-1185">Reference proteome</keyword>
<comment type="caution">
    <text evidence="15">The sequence shown here is derived from an EMBL/GenBank/DDBJ whole genome shotgun (WGS) entry which is preliminary data.</text>
</comment>
<evidence type="ECO:0000256" key="13">
    <source>
        <dbReference type="SAM" id="Coils"/>
    </source>
</evidence>
<dbReference type="GO" id="GO:0051087">
    <property type="term" value="F:protein-folding chaperone binding"/>
    <property type="evidence" value="ECO:0007669"/>
    <property type="project" value="InterPro"/>
</dbReference>
<sequence>MADEKNLNSQGDDIKEECLEEDNKCQCSDEKDCDCETEDTEKCSNDEEKSAEDAEGPQNETEILAKEIETMKLEKAKLHDQLKKANNEIDTLKDRLLRTTSEYENFRKRTAKEKEAIYTDSCVDVLKTLLPVLDNMERAAAVEGSLDDLKKGIEMTIRQFQDSLSKLDVEEISVENGFDPNLHNAVMHVEDESFDQNAIVEVFQKGYKRGDKVIRHSMVKVAN</sequence>
<dbReference type="Gene3D" id="2.30.22.10">
    <property type="entry name" value="Head domain of nucleotide exchange factor GrpE"/>
    <property type="match status" value="1"/>
</dbReference>
<dbReference type="OrthoDB" id="9812586at2"/>
<dbReference type="GO" id="GO:0042803">
    <property type="term" value="F:protein homodimerization activity"/>
    <property type="evidence" value="ECO:0007669"/>
    <property type="project" value="InterPro"/>
</dbReference>
<evidence type="ECO:0000256" key="1">
    <source>
        <dbReference type="ARBA" id="ARBA00004496"/>
    </source>
</evidence>
<comment type="subcellular location">
    <subcellularLocation>
        <location evidence="1 10">Cytoplasm</location>
    </subcellularLocation>
</comment>
<comment type="similarity">
    <text evidence="2 10 12">Belongs to the GrpE family.</text>
</comment>
<evidence type="ECO:0000256" key="8">
    <source>
        <dbReference type="ARBA" id="ARBA00072274"/>
    </source>
</evidence>
<dbReference type="InterPro" id="IPR009012">
    <property type="entry name" value="GrpE_head"/>
</dbReference>
<dbReference type="GO" id="GO:0006457">
    <property type="term" value="P:protein folding"/>
    <property type="evidence" value="ECO:0007669"/>
    <property type="project" value="InterPro"/>
</dbReference>
<dbReference type="SUPFAM" id="SSF51064">
    <property type="entry name" value="Head domain of nucleotide exchange factor GrpE"/>
    <property type="match status" value="1"/>
</dbReference>
<dbReference type="NCBIfam" id="NF010757">
    <property type="entry name" value="PRK14160.1"/>
    <property type="match status" value="1"/>
</dbReference>
<evidence type="ECO:0000256" key="9">
    <source>
        <dbReference type="ARBA" id="ARBA00076414"/>
    </source>
</evidence>
<organism evidence="15 16">
    <name type="scientific">Clostridium oryzae</name>
    <dbReference type="NCBI Taxonomy" id="1450648"/>
    <lineage>
        <taxon>Bacteria</taxon>
        <taxon>Bacillati</taxon>
        <taxon>Bacillota</taxon>
        <taxon>Clostridia</taxon>
        <taxon>Eubacteriales</taxon>
        <taxon>Clostridiaceae</taxon>
        <taxon>Clostridium</taxon>
    </lineage>
</organism>
<evidence type="ECO:0000256" key="7">
    <source>
        <dbReference type="ARBA" id="ARBA00053401"/>
    </source>
</evidence>
<evidence type="ECO:0000256" key="12">
    <source>
        <dbReference type="RuleBase" id="RU004478"/>
    </source>
</evidence>
<name>A0A1V4IUX9_9CLOT</name>
<dbReference type="CDD" id="cd00446">
    <property type="entry name" value="GrpE"/>
    <property type="match status" value="1"/>
</dbReference>
<keyword evidence="13" id="KW-0175">Coiled coil</keyword>
<dbReference type="FunFam" id="2.30.22.10:FF:000001">
    <property type="entry name" value="Protein GrpE"/>
    <property type="match status" value="1"/>
</dbReference>
<proteinExistence type="inferred from homology"/>
<gene>
    <name evidence="10 15" type="primary">grpE</name>
    <name evidence="15" type="ORF">CLORY_10250</name>
</gene>
<evidence type="ECO:0000256" key="6">
    <source>
        <dbReference type="ARBA" id="ARBA00023186"/>
    </source>
</evidence>
<evidence type="ECO:0000256" key="10">
    <source>
        <dbReference type="HAMAP-Rule" id="MF_01151"/>
    </source>
</evidence>
<dbReference type="PANTHER" id="PTHR21237">
    <property type="entry name" value="GRPE PROTEIN"/>
    <property type="match status" value="1"/>
</dbReference>
<dbReference type="SUPFAM" id="SSF58014">
    <property type="entry name" value="Coiled-coil domain of nucleotide exchange factor GrpE"/>
    <property type="match status" value="1"/>
</dbReference>
<accession>A0A1V4IUX9</accession>
<dbReference type="GO" id="GO:0051082">
    <property type="term" value="F:unfolded protein binding"/>
    <property type="evidence" value="ECO:0007669"/>
    <property type="project" value="TreeGrafter"/>
</dbReference>
<evidence type="ECO:0000256" key="4">
    <source>
        <dbReference type="ARBA" id="ARBA00022490"/>
    </source>
</evidence>
<reference evidence="15 16" key="1">
    <citation type="submission" date="2017-03" db="EMBL/GenBank/DDBJ databases">
        <title>Genome sequence of Clostridium oryzae DSM 28571.</title>
        <authorList>
            <person name="Poehlein A."/>
            <person name="Daniel R."/>
        </authorList>
    </citation>
    <scope>NUCLEOTIDE SEQUENCE [LARGE SCALE GENOMIC DNA]</scope>
    <source>
        <strain evidence="15 16">DSM 28571</strain>
    </source>
</reference>
<dbReference type="GO" id="GO:0005737">
    <property type="term" value="C:cytoplasm"/>
    <property type="evidence" value="ECO:0007669"/>
    <property type="project" value="UniProtKB-SubCell"/>
</dbReference>
<dbReference type="Gene3D" id="3.90.20.20">
    <property type="match status" value="1"/>
</dbReference>
<keyword evidence="6 10" id="KW-0143">Chaperone</keyword>
<protein>
    <recommendedName>
        <fullName evidence="8 10">Protein GrpE</fullName>
    </recommendedName>
    <alternativeName>
        <fullName evidence="9 10">HSP-70 cofactor</fullName>
    </alternativeName>
</protein>
<feature type="coiled-coil region" evidence="13">
    <location>
        <begin position="68"/>
        <end position="109"/>
    </location>
</feature>